<dbReference type="GO" id="GO:0005768">
    <property type="term" value="C:endosome"/>
    <property type="evidence" value="ECO:0007669"/>
    <property type="project" value="EnsemblFungi"/>
</dbReference>
<evidence type="ECO:0000256" key="1">
    <source>
        <dbReference type="ARBA" id="ARBA00000798"/>
    </source>
</evidence>
<dbReference type="FunFam" id="3.30.870.10:FF:000011">
    <property type="entry name" value="Phospholipase"/>
    <property type="match status" value="1"/>
</dbReference>
<dbReference type="STRING" id="1064592.G0VAD4"/>
<dbReference type="InterPro" id="IPR016555">
    <property type="entry name" value="PLipase_D_euk"/>
</dbReference>
<keyword evidence="5 7" id="KW-0442">Lipid degradation</keyword>
<keyword evidence="6" id="KW-0443">Lipid metabolism</keyword>
<dbReference type="GeneID" id="96902421"/>
<dbReference type="PANTHER" id="PTHR18896">
    <property type="entry name" value="PHOSPHOLIPASE D"/>
    <property type="match status" value="1"/>
</dbReference>
<dbReference type="InParanoid" id="G0VAD4"/>
<dbReference type="CDD" id="cd06093">
    <property type="entry name" value="PX_domain"/>
    <property type="match status" value="1"/>
</dbReference>
<evidence type="ECO:0000256" key="5">
    <source>
        <dbReference type="ARBA" id="ARBA00022963"/>
    </source>
</evidence>
<dbReference type="SMART" id="SM00155">
    <property type="entry name" value="PLDc"/>
    <property type="match status" value="2"/>
</dbReference>
<dbReference type="SMART" id="SM00312">
    <property type="entry name" value="PX"/>
    <property type="match status" value="1"/>
</dbReference>
<dbReference type="GO" id="GO:0035556">
    <property type="term" value="P:intracellular signal transduction"/>
    <property type="evidence" value="ECO:0007669"/>
    <property type="project" value="InterPro"/>
</dbReference>
<evidence type="ECO:0000256" key="7">
    <source>
        <dbReference type="PIRNR" id="PIRNR009376"/>
    </source>
</evidence>
<dbReference type="RefSeq" id="XP_003675235.1">
    <property type="nucleotide sequence ID" value="XM_003675187.1"/>
</dbReference>
<dbReference type="InterPro" id="IPR001683">
    <property type="entry name" value="PX_dom"/>
</dbReference>
<reference key="2">
    <citation type="submission" date="2011-08" db="EMBL/GenBank/DDBJ databases">
        <title>Genome sequence of Naumovozyma castellii.</title>
        <authorList>
            <person name="Gordon J.L."/>
            <person name="Armisen D."/>
            <person name="Proux-Wera E."/>
            <person name="OhEigeartaigh S.S."/>
            <person name="Byrne K.P."/>
            <person name="Wolfe K.H."/>
        </authorList>
    </citation>
    <scope>NUCLEOTIDE SEQUENCE</scope>
    <source>
        <strain>Type strain:CBS 4309</strain>
    </source>
</reference>
<dbReference type="PROSITE" id="PS50035">
    <property type="entry name" value="PLD"/>
    <property type="match status" value="2"/>
</dbReference>
<dbReference type="OMA" id="DSLWTKH"/>
<keyword evidence="4 7" id="KW-0378">Hydrolase</keyword>
<dbReference type="PANTHER" id="PTHR18896:SF76">
    <property type="entry name" value="PHOSPHOLIPASE"/>
    <property type="match status" value="1"/>
</dbReference>
<feature type="compositionally biased region" description="Polar residues" evidence="8">
    <location>
        <begin position="1580"/>
        <end position="1590"/>
    </location>
</feature>
<reference evidence="10 11" key="1">
    <citation type="journal article" date="2011" name="Proc. Natl. Acad. Sci. U.S.A.">
        <title>Evolutionary erosion of yeast sex chromosomes by mating-type switching accidents.</title>
        <authorList>
            <person name="Gordon J.L."/>
            <person name="Armisen D."/>
            <person name="Proux-Wera E."/>
            <person name="Oheigeartaigh S.S."/>
            <person name="Byrne K.P."/>
            <person name="Wolfe K.H."/>
        </authorList>
    </citation>
    <scope>NUCLEOTIDE SEQUENCE [LARGE SCALE GENOMIC DNA]</scope>
    <source>
        <strain evidence="11">ATCC 76901 / BCRC 22586 / CBS 4309 / NBRC 1992 / NRRL Y-12630</strain>
    </source>
</reference>
<dbReference type="InterPro" id="IPR015679">
    <property type="entry name" value="PLipase_D_fam"/>
</dbReference>
<evidence type="ECO:0000313" key="10">
    <source>
        <dbReference type="EMBL" id="CCC68864.1"/>
    </source>
</evidence>
<dbReference type="GO" id="GO:0031321">
    <property type="term" value="P:ascospore-type prospore assembly"/>
    <property type="evidence" value="ECO:0007669"/>
    <property type="project" value="EnsemblFungi"/>
</dbReference>
<dbReference type="GO" id="GO:0005634">
    <property type="term" value="C:nucleus"/>
    <property type="evidence" value="ECO:0007669"/>
    <property type="project" value="EnsemblFungi"/>
</dbReference>
<evidence type="ECO:0000256" key="3">
    <source>
        <dbReference type="ARBA" id="ARBA00022737"/>
    </source>
</evidence>
<comment type="similarity">
    <text evidence="2 7">Belongs to the phospholipase D family.</text>
</comment>
<evidence type="ECO:0000256" key="4">
    <source>
        <dbReference type="ARBA" id="ARBA00022801"/>
    </source>
</evidence>
<dbReference type="Pfam" id="PF00614">
    <property type="entry name" value="PLDc"/>
    <property type="match status" value="1"/>
</dbReference>
<dbReference type="InterPro" id="IPR025202">
    <property type="entry name" value="PLD-like_dom"/>
</dbReference>
<feature type="compositionally biased region" description="Polar residues" evidence="8">
    <location>
        <begin position="288"/>
        <end position="312"/>
    </location>
</feature>
<dbReference type="Proteomes" id="UP000001640">
    <property type="component" value="Chromosome 2"/>
</dbReference>
<dbReference type="SUPFAM" id="SSF64268">
    <property type="entry name" value="PX domain"/>
    <property type="match status" value="1"/>
</dbReference>
<dbReference type="GO" id="GO:0032266">
    <property type="term" value="F:phosphatidylinositol-3-phosphate binding"/>
    <property type="evidence" value="ECO:0007669"/>
    <property type="project" value="EnsemblFungi"/>
</dbReference>
<keyword evidence="3" id="KW-0677">Repeat</keyword>
<feature type="region of interest" description="Disordered" evidence="8">
    <location>
        <begin position="1"/>
        <end position="50"/>
    </location>
</feature>
<dbReference type="InterPro" id="IPR036871">
    <property type="entry name" value="PX_dom_sf"/>
</dbReference>
<feature type="compositionally biased region" description="Acidic residues" evidence="8">
    <location>
        <begin position="271"/>
        <end position="285"/>
    </location>
</feature>
<dbReference type="CDD" id="cd01254">
    <property type="entry name" value="PH_PLD"/>
    <property type="match status" value="1"/>
</dbReference>
<dbReference type="GO" id="GO:0000753">
    <property type="term" value="P:cell morphogenesis involved in conjugation with cellular fusion"/>
    <property type="evidence" value="ECO:0007669"/>
    <property type="project" value="EnsemblFungi"/>
</dbReference>
<evidence type="ECO:0000259" key="9">
    <source>
        <dbReference type="PROSITE" id="PS50035"/>
    </source>
</evidence>
<feature type="domain" description="PLD phosphodiesterase" evidence="9">
    <location>
        <begin position="1110"/>
        <end position="1137"/>
    </location>
</feature>
<feature type="compositionally biased region" description="Basic and acidic residues" evidence="8">
    <location>
        <begin position="17"/>
        <end position="35"/>
    </location>
</feature>
<proteinExistence type="inferred from homology"/>
<dbReference type="Pfam" id="PF13091">
    <property type="entry name" value="PLDc_2"/>
    <property type="match status" value="1"/>
</dbReference>
<feature type="compositionally biased region" description="Basic and acidic residues" evidence="8">
    <location>
        <begin position="1591"/>
        <end position="1604"/>
    </location>
</feature>
<dbReference type="KEGG" id="ncs:NCAS_0B07800"/>
<comment type="catalytic activity">
    <reaction evidence="1 7">
        <text>a 1,2-diacyl-sn-glycero-3-phosphocholine + H2O = a 1,2-diacyl-sn-glycero-3-phosphate + choline + H(+)</text>
        <dbReference type="Rhea" id="RHEA:14445"/>
        <dbReference type="ChEBI" id="CHEBI:15354"/>
        <dbReference type="ChEBI" id="CHEBI:15377"/>
        <dbReference type="ChEBI" id="CHEBI:15378"/>
        <dbReference type="ChEBI" id="CHEBI:57643"/>
        <dbReference type="ChEBI" id="CHEBI:58608"/>
        <dbReference type="EC" id="3.1.4.4"/>
    </reaction>
</comment>
<evidence type="ECO:0000256" key="6">
    <source>
        <dbReference type="ARBA" id="ARBA00023098"/>
    </source>
</evidence>
<dbReference type="eggNOG" id="KOG1329">
    <property type="taxonomic scope" value="Eukaryota"/>
</dbReference>
<feature type="region of interest" description="Disordered" evidence="8">
    <location>
        <begin position="263"/>
        <end position="338"/>
    </location>
</feature>
<name>G0VAD4_NAUCA</name>
<dbReference type="CDD" id="cd09141">
    <property type="entry name" value="PLDc_vPLD1_2_yPLD_like_2"/>
    <property type="match status" value="1"/>
</dbReference>
<gene>
    <name evidence="10" type="primary">NCAS0B07800</name>
    <name evidence="10" type="ordered locus">NCAS_0B07800</name>
</gene>
<accession>G0VAD4</accession>
<dbReference type="GO" id="GO:0005628">
    <property type="term" value="C:prospore membrane"/>
    <property type="evidence" value="ECO:0007669"/>
    <property type="project" value="EnsemblFungi"/>
</dbReference>
<dbReference type="Gene3D" id="3.30.870.10">
    <property type="entry name" value="Endonuclease Chain A"/>
    <property type="match status" value="2"/>
</dbReference>
<dbReference type="EMBL" id="HE576753">
    <property type="protein sequence ID" value="CCC68864.1"/>
    <property type="molecule type" value="Genomic_DNA"/>
</dbReference>
<dbReference type="GO" id="GO:0006654">
    <property type="term" value="P:phosphatidic acid biosynthetic process"/>
    <property type="evidence" value="ECO:0007669"/>
    <property type="project" value="InterPro"/>
</dbReference>
<dbReference type="CDD" id="cd09138">
    <property type="entry name" value="PLDc_vPLD1_2_yPLD_like_1"/>
    <property type="match status" value="1"/>
</dbReference>
<feature type="compositionally biased region" description="Polar residues" evidence="8">
    <location>
        <begin position="432"/>
        <end position="443"/>
    </location>
</feature>
<evidence type="ECO:0000256" key="2">
    <source>
        <dbReference type="ARBA" id="ARBA00008664"/>
    </source>
</evidence>
<sequence>MGPLKEGSVIPGISEASELRKEEEIPIEDGRRGDVDTNMANQPDKHRKNVQKHINGSRDNISASSGSLFSPDQEATLKNLSFQGVPNSALSRPATNLNSIQSTNENTPYFPADLNRHGNVTRRSTGQIPHAQFKAGEGNNSTSKLEQRPTHHKRRSIIGSIDGRINTNNWGKEFGDAFKRLSVMSKLKLQKKYQAINEQLYDNEINEQDIPTQKLASDLIDSLLAGSPGALFASTIFLRDEHGNRRAPLLLAMLEVRVQPIYGPISSDSSGGEEDDEDEEEEEGGGNDTSITNRNQSNADVTHPTNENYSSHPRNEHADNNDISSRRTSLGSFQSKSKKKYVEKNNDYTMFNLNLEYGVGSRRQKWSIIKSYKEIATLHNTLKLIFLQQLAANKLYINNGKVGNIRLPKFPKFPKNALKRNHHLERRRSSTRENVNNTSGIGLSSSASTRFSSPSLNIESALSDNTSLSDSRHSSLFAFNINDIKMKHLDDLIAEEDTPYQPMHLRLERYLRLLNLALCLRPQANRLCEFYEFSPIGNLLSYENGYQGKEGSLHISSSAKTQGWRFSHLNTNDFKEMVERHTDKWFLVRHSYITYVSDLCSTTPLDVFLVDSMFKIHLPGFNKKKYEELMEADVDWSKAKSKKLSTKLLITLENSERKITLVCKSEYNMKQWSRSIKHMLKSTIWSQPHRFKSFAPVRKNAFCKYLIDGRDYFWALSEAIPMAEDVIYIHDWWLTPELYLRRPIDGNQEYRIDRLLKERAEKGVKIFIVVYRNVGTTVGTDSLWTKHSMLNLHPNIHLIRSPNQWKQNIFFWAHHEKFVVIDHTIAVVGGIDLCYGRYDTPQHALRDDIEDLKKQNFPGKDYSNARVSDFYALNKPFESMYDRKEIPRMPWHDVQMMTVGEPARDLARHFVQRWNYLLREKRPSRLTPLLTPANDFTKEELENSPFFQVLKGKSTCEVQIVRSAGAWSLGIKEIESSIQMAYLKLIETSQHYVYIENQFFVTSSSWDGVIIENKIGDALVDRIIRANNDGKVWKAIIVIPLMPGFDHPIDEAEASSIRVITQCQYQSISRGETSIFARLRKLNINPTNYIQFFSLRKWSTIGPHDKLMTEQLYVHAKILISDDRSCIIGSANINERSQLGDRDSEVAVVIRDTDLVKSKMNGQEYLAGRFAWEMRQRLMREHLGCDVDLVEVVERQFGKLEKFATDNFESLQTIGNSDVPFSDEEKIMSAMIELGYREVFDKEYSSEWYQLHKKGKQNESFIRTNINENVAEDFDEVSSVLDPLETTSGKMKLPKRKEYQTIYRNEYQAPLHSFNYRAGAENKGMREKKSVSTDARLEHNPEHTAEVNGDGPDGWKKVTPEFKESVTEQLREWAFRVLATKTVDGKKKPKHDFLPDSIDIERYLKDPSVTDLKKWDMLKRICYLQHLSYKIKMDKKEPSVPVEVEKDMGSIDINEDELDDDEVDELLAQIAPSICQGDTVTGQLLNLRFIDPYSFEDPLDVSFYEDIWLAIALRNTLIYRYVFHCQPDNEVQSWRDYKEFNKLFNEFSVEQNKSIERTAKRMATNSKASQTSSSSTESQDNLQIPKSENATIEKGEKVKDVPTEPGKDLLEEAQDKIKKEAVSRIKMRFSNSILYGFKPRIFTRYTARKMLERVHGHLVLFPTEWLSKELDSKNWFYSMDRLPPITIYD</sequence>
<feature type="region of interest" description="Disordered" evidence="8">
    <location>
        <begin position="419"/>
        <end position="452"/>
    </location>
</feature>
<feature type="domain" description="PLD phosphodiesterase" evidence="9">
    <location>
        <begin position="810"/>
        <end position="837"/>
    </location>
</feature>
<feature type="region of interest" description="Disordered" evidence="8">
    <location>
        <begin position="1561"/>
        <end position="1604"/>
    </location>
</feature>
<feature type="compositionally biased region" description="Low complexity" evidence="8">
    <location>
        <begin position="1569"/>
        <end position="1579"/>
    </location>
</feature>
<dbReference type="SUPFAM" id="SSF56024">
    <property type="entry name" value="Phospholipase D/nuclease"/>
    <property type="match status" value="2"/>
</dbReference>
<evidence type="ECO:0000313" key="11">
    <source>
        <dbReference type="Proteomes" id="UP000001640"/>
    </source>
</evidence>
<feature type="region of interest" description="Disordered" evidence="8">
    <location>
        <begin position="132"/>
        <end position="151"/>
    </location>
</feature>
<dbReference type="GO" id="GO:0004630">
    <property type="term" value="F:phospholipase D activity"/>
    <property type="evidence" value="ECO:0007669"/>
    <property type="project" value="UniProtKB-UniRule"/>
</dbReference>
<protein>
    <recommendedName>
        <fullName evidence="7">Phospholipase</fullName>
        <ecNumber evidence="7">3.1.4.4</ecNumber>
    </recommendedName>
</protein>
<dbReference type="PIRSF" id="PIRSF009376">
    <property type="entry name" value="Phospholipase_D_euk"/>
    <property type="match status" value="1"/>
</dbReference>
<keyword evidence="11" id="KW-1185">Reference proteome</keyword>
<dbReference type="OrthoDB" id="14911at2759"/>
<organism evidence="10 11">
    <name type="scientific">Naumovozyma castellii</name>
    <name type="common">Yeast</name>
    <name type="synonym">Saccharomyces castellii</name>
    <dbReference type="NCBI Taxonomy" id="27288"/>
    <lineage>
        <taxon>Eukaryota</taxon>
        <taxon>Fungi</taxon>
        <taxon>Dikarya</taxon>
        <taxon>Ascomycota</taxon>
        <taxon>Saccharomycotina</taxon>
        <taxon>Saccharomycetes</taxon>
        <taxon>Saccharomycetales</taxon>
        <taxon>Saccharomycetaceae</taxon>
        <taxon>Naumovozyma</taxon>
    </lineage>
</organism>
<feature type="compositionally biased region" description="Polar residues" evidence="8">
    <location>
        <begin position="321"/>
        <end position="335"/>
    </location>
</feature>
<dbReference type="EC" id="3.1.4.4" evidence="7"/>
<dbReference type="HOGENOM" id="CLU_000690_3_0_1"/>
<dbReference type="GO" id="GO:0009395">
    <property type="term" value="P:phospholipid catabolic process"/>
    <property type="evidence" value="ECO:0007669"/>
    <property type="project" value="TreeGrafter"/>
</dbReference>
<evidence type="ECO:0000256" key="8">
    <source>
        <dbReference type="SAM" id="MobiDB-lite"/>
    </source>
</evidence>
<dbReference type="FunCoup" id="G0VAD4">
    <property type="interactions" value="167"/>
</dbReference>
<dbReference type="InterPro" id="IPR001736">
    <property type="entry name" value="PLipase_D/transphosphatidylase"/>
</dbReference>